<evidence type="ECO:0000313" key="2">
    <source>
        <dbReference type="EMBL" id="EGZ22965.1"/>
    </source>
</evidence>
<gene>
    <name evidence="2" type="ORF">PHYSODRAFT_478618</name>
</gene>
<name>G4YSE9_PHYSP</name>
<dbReference type="AlphaFoldDB" id="G4YSE9"/>
<dbReference type="GeneID" id="20655025"/>
<protein>
    <recommendedName>
        <fullName evidence="4">Elicitin</fullName>
    </recommendedName>
</protein>
<dbReference type="EMBL" id="JH159152">
    <property type="protein sequence ID" value="EGZ22965.1"/>
    <property type="molecule type" value="Genomic_DNA"/>
</dbReference>
<feature type="chain" id="PRO_5003471502" description="Elicitin" evidence="1">
    <location>
        <begin position="26"/>
        <end position="130"/>
    </location>
</feature>
<sequence length="130" mass="13991">MDAVTRSFVVLVLVLLSASTNPAIAAKECSPSVSRVVKNALDDKMLFKSCSAANANSGANITSLSDVLNLSERDFLTFCRTPNCIKPVETLLHSIPSPCRNLTEEVSTAASKCTAVTKAADKQDEEYMYK</sequence>
<evidence type="ECO:0000256" key="1">
    <source>
        <dbReference type="SAM" id="SignalP"/>
    </source>
</evidence>
<feature type="signal peptide" evidence="1">
    <location>
        <begin position="1"/>
        <end position="25"/>
    </location>
</feature>
<organism evidence="2 3">
    <name type="scientific">Phytophthora sojae (strain P6497)</name>
    <name type="common">Soybean stem and root rot agent</name>
    <name type="synonym">Phytophthora megasperma f. sp. glycines</name>
    <dbReference type="NCBI Taxonomy" id="1094619"/>
    <lineage>
        <taxon>Eukaryota</taxon>
        <taxon>Sar</taxon>
        <taxon>Stramenopiles</taxon>
        <taxon>Oomycota</taxon>
        <taxon>Peronosporomycetes</taxon>
        <taxon>Peronosporales</taxon>
        <taxon>Peronosporaceae</taxon>
        <taxon>Phytophthora</taxon>
    </lineage>
</organism>
<keyword evidence="1" id="KW-0732">Signal</keyword>
<evidence type="ECO:0000313" key="3">
    <source>
        <dbReference type="Proteomes" id="UP000002640"/>
    </source>
</evidence>
<reference evidence="2 3" key="1">
    <citation type="journal article" date="2006" name="Science">
        <title>Phytophthora genome sequences uncover evolutionary origins and mechanisms of pathogenesis.</title>
        <authorList>
            <person name="Tyler B.M."/>
            <person name="Tripathy S."/>
            <person name="Zhang X."/>
            <person name="Dehal P."/>
            <person name="Jiang R.H."/>
            <person name="Aerts A."/>
            <person name="Arredondo F.D."/>
            <person name="Baxter L."/>
            <person name="Bensasson D."/>
            <person name="Beynon J.L."/>
            <person name="Chapman J."/>
            <person name="Damasceno C.M."/>
            <person name="Dorrance A.E."/>
            <person name="Dou D."/>
            <person name="Dickerman A.W."/>
            <person name="Dubchak I.L."/>
            <person name="Garbelotto M."/>
            <person name="Gijzen M."/>
            <person name="Gordon S.G."/>
            <person name="Govers F."/>
            <person name="Grunwald N.J."/>
            <person name="Huang W."/>
            <person name="Ivors K.L."/>
            <person name="Jones R.W."/>
            <person name="Kamoun S."/>
            <person name="Krampis K."/>
            <person name="Lamour K.H."/>
            <person name="Lee M.K."/>
            <person name="McDonald W.H."/>
            <person name="Medina M."/>
            <person name="Meijer H.J."/>
            <person name="Nordberg E.K."/>
            <person name="Maclean D.J."/>
            <person name="Ospina-Giraldo M.D."/>
            <person name="Morris P.F."/>
            <person name="Phuntumart V."/>
            <person name="Putnam N.H."/>
            <person name="Rash S."/>
            <person name="Rose J.K."/>
            <person name="Sakihama Y."/>
            <person name="Salamov A.A."/>
            <person name="Savidor A."/>
            <person name="Scheuring C.F."/>
            <person name="Smith B.M."/>
            <person name="Sobral B.W."/>
            <person name="Terry A."/>
            <person name="Torto-Alalibo T.A."/>
            <person name="Win J."/>
            <person name="Xu Z."/>
            <person name="Zhang H."/>
            <person name="Grigoriev I.V."/>
            <person name="Rokhsar D.S."/>
            <person name="Boore J.L."/>
        </authorList>
    </citation>
    <scope>NUCLEOTIDE SEQUENCE [LARGE SCALE GENOMIC DNA]</scope>
    <source>
        <strain evidence="2 3">P6497</strain>
    </source>
</reference>
<dbReference type="RefSeq" id="XP_009518253.1">
    <property type="nucleotide sequence ID" value="XM_009519958.1"/>
</dbReference>
<dbReference type="KEGG" id="psoj:PHYSODRAFT_478618"/>
<evidence type="ECO:0008006" key="4">
    <source>
        <dbReference type="Google" id="ProtNLM"/>
    </source>
</evidence>
<dbReference type="InParanoid" id="G4YSE9"/>
<dbReference type="Proteomes" id="UP000002640">
    <property type="component" value="Unassembled WGS sequence"/>
</dbReference>
<accession>G4YSE9</accession>
<keyword evidence="3" id="KW-1185">Reference proteome</keyword>
<proteinExistence type="predicted"/>